<dbReference type="AlphaFoldDB" id="A0A839Z633"/>
<feature type="transmembrane region" description="Helical" evidence="6">
    <location>
        <begin position="172"/>
        <end position="194"/>
    </location>
</feature>
<name>A0A839Z633_9HYPH</name>
<evidence type="ECO:0000313" key="7">
    <source>
        <dbReference type="EMBL" id="MBB3769786.1"/>
    </source>
</evidence>
<comment type="subcellular location">
    <subcellularLocation>
        <location evidence="1">Cell membrane</location>
        <topology evidence="1">Multi-pass membrane protein</topology>
    </subcellularLocation>
</comment>
<dbReference type="GO" id="GO:0005886">
    <property type="term" value="C:plasma membrane"/>
    <property type="evidence" value="ECO:0007669"/>
    <property type="project" value="UniProtKB-SubCell"/>
</dbReference>
<dbReference type="GO" id="GO:0015171">
    <property type="term" value="F:amino acid transmembrane transporter activity"/>
    <property type="evidence" value="ECO:0007669"/>
    <property type="project" value="TreeGrafter"/>
</dbReference>
<keyword evidence="3 6" id="KW-0812">Transmembrane</keyword>
<dbReference type="PANTHER" id="PTHR30086">
    <property type="entry name" value="ARGININE EXPORTER PROTEIN ARGO"/>
    <property type="match status" value="1"/>
</dbReference>
<keyword evidence="5 6" id="KW-0472">Membrane</keyword>
<feature type="transmembrane region" description="Helical" evidence="6">
    <location>
        <begin position="46"/>
        <end position="67"/>
    </location>
</feature>
<dbReference type="EMBL" id="JACICD010000001">
    <property type="protein sequence ID" value="MBB3769786.1"/>
    <property type="molecule type" value="Genomic_DNA"/>
</dbReference>
<evidence type="ECO:0000256" key="6">
    <source>
        <dbReference type="SAM" id="Phobius"/>
    </source>
</evidence>
<evidence type="ECO:0000256" key="1">
    <source>
        <dbReference type="ARBA" id="ARBA00004651"/>
    </source>
</evidence>
<evidence type="ECO:0000256" key="3">
    <source>
        <dbReference type="ARBA" id="ARBA00022692"/>
    </source>
</evidence>
<evidence type="ECO:0000256" key="2">
    <source>
        <dbReference type="ARBA" id="ARBA00022475"/>
    </source>
</evidence>
<dbReference type="InterPro" id="IPR001123">
    <property type="entry name" value="LeuE-type"/>
</dbReference>
<evidence type="ECO:0000313" key="8">
    <source>
        <dbReference type="Proteomes" id="UP000533469"/>
    </source>
</evidence>
<keyword evidence="4 6" id="KW-1133">Transmembrane helix</keyword>
<dbReference type="PANTHER" id="PTHR30086:SF20">
    <property type="entry name" value="ARGININE EXPORTER PROTEIN ARGO-RELATED"/>
    <property type="match status" value="1"/>
</dbReference>
<comment type="caution">
    <text evidence="7">The sequence shown here is derived from an EMBL/GenBank/DDBJ whole genome shotgun (WGS) entry which is preliminary data.</text>
</comment>
<evidence type="ECO:0000256" key="5">
    <source>
        <dbReference type="ARBA" id="ARBA00023136"/>
    </source>
</evidence>
<feature type="transmembrane region" description="Helical" evidence="6">
    <location>
        <begin position="138"/>
        <end position="160"/>
    </location>
</feature>
<dbReference type="Proteomes" id="UP000533469">
    <property type="component" value="Unassembled WGS sequence"/>
</dbReference>
<organism evidence="7 8">
    <name type="scientific">Ancylobacter tetraedralis</name>
    <dbReference type="NCBI Taxonomy" id="217068"/>
    <lineage>
        <taxon>Bacteria</taxon>
        <taxon>Pseudomonadati</taxon>
        <taxon>Pseudomonadota</taxon>
        <taxon>Alphaproteobacteria</taxon>
        <taxon>Hyphomicrobiales</taxon>
        <taxon>Xanthobacteraceae</taxon>
        <taxon>Ancylobacter</taxon>
    </lineage>
</organism>
<keyword evidence="2" id="KW-1003">Cell membrane</keyword>
<keyword evidence="8" id="KW-1185">Reference proteome</keyword>
<feature type="transmembrane region" description="Helical" evidence="6">
    <location>
        <begin position="74"/>
        <end position="92"/>
    </location>
</feature>
<dbReference type="GO" id="GO:0033228">
    <property type="term" value="P:cysteine export across plasma membrane"/>
    <property type="evidence" value="ECO:0007669"/>
    <property type="project" value="TreeGrafter"/>
</dbReference>
<proteinExistence type="predicted"/>
<dbReference type="RefSeq" id="WP_183187975.1">
    <property type="nucleotide sequence ID" value="NZ_JACICD010000001.1"/>
</dbReference>
<protein>
    <submittedName>
        <fullName evidence="7">Threonine/homoserine/homoserine lactone efflux protein</fullName>
    </submittedName>
</protein>
<accession>A0A839Z633</accession>
<gene>
    <name evidence="7" type="ORF">FHS55_000372</name>
</gene>
<evidence type="ECO:0000256" key="4">
    <source>
        <dbReference type="ARBA" id="ARBA00022989"/>
    </source>
</evidence>
<sequence length="195" mass="19739">MTDPVLFVLAVLAILATPGPTNTLLATAGAAVGWRRALPLVPAEAAGYLIAISAISAIGLALGPVVAAAPMLALGLRLMVGLYLLFVAWKLWRGAGLPIAGPGLVTPGRIFLTTLLNPKAIVFALGVVPFNAPAWPGYLMAFALLTATVALGWIALGALLGHAADAAGRASLVPRLGAAVVSAFAVMLLTPPLLR</sequence>
<dbReference type="Pfam" id="PF01810">
    <property type="entry name" value="LysE"/>
    <property type="match status" value="1"/>
</dbReference>
<reference evidence="7 8" key="1">
    <citation type="submission" date="2020-08" db="EMBL/GenBank/DDBJ databases">
        <title>Genomic Encyclopedia of Type Strains, Phase IV (KMG-IV): sequencing the most valuable type-strain genomes for metagenomic binning, comparative biology and taxonomic classification.</title>
        <authorList>
            <person name="Goeker M."/>
        </authorList>
    </citation>
    <scope>NUCLEOTIDE SEQUENCE [LARGE SCALE GENOMIC DNA]</scope>
    <source>
        <strain evidence="7 8">DSM 5895</strain>
    </source>
</reference>